<keyword evidence="6" id="KW-1185">Reference proteome</keyword>
<evidence type="ECO:0000259" key="3">
    <source>
        <dbReference type="PROSITE" id="PS50532"/>
    </source>
</evidence>
<evidence type="ECO:0000256" key="1">
    <source>
        <dbReference type="ARBA" id="ARBA00009277"/>
    </source>
</evidence>
<dbReference type="NCBIfam" id="NF033546">
    <property type="entry name" value="transpos_IS21"/>
    <property type="match status" value="1"/>
</dbReference>
<protein>
    <submittedName>
        <fullName evidence="5">IS21 family transposase</fullName>
    </submittedName>
</protein>
<organism evidence="5 6">
    <name type="scientific">Exilibacterium tricleocarpae</name>
    <dbReference type="NCBI Taxonomy" id="2591008"/>
    <lineage>
        <taxon>Bacteria</taxon>
        <taxon>Pseudomonadati</taxon>
        <taxon>Pseudomonadota</taxon>
        <taxon>Gammaproteobacteria</taxon>
        <taxon>Cellvibrionales</taxon>
        <taxon>Cellvibrionaceae</taxon>
        <taxon>Exilibacterium</taxon>
    </lineage>
</organism>
<dbReference type="Gene3D" id="3.30.420.10">
    <property type="entry name" value="Ribonuclease H-like superfamily/Ribonuclease H"/>
    <property type="match status" value="1"/>
</dbReference>
<comment type="similarity">
    <text evidence="1">Belongs to the transposase IS21/IS408/IS1162 family.</text>
</comment>
<dbReference type="GO" id="GO:0015074">
    <property type="term" value="P:DNA integration"/>
    <property type="evidence" value="ECO:0007669"/>
    <property type="project" value="InterPro"/>
</dbReference>
<dbReference type="PANTHER" id="PTHR35004">
    <property type="entry name" value="TRANSPOSASE RV3428C-RELATED"/>
    <property type="match status" value="1"/>
</dbReference>
<dbReference type="InterPro" id="IPR036397">
    <property type="entry name" value="RNaseH_sf"/>
</dbReference>
<dbReference type="PANTHER" id="PTHR35004:SF8">
    <property type="entry name" value="TRANSPOSASE RV3428C-RELATED"/>
    <property type="match status" value="1"/>
</dbReference>
<dbReference type="PROSITE" id="PS50532">
    <property type="entry name" value="HTH_IS408"/>
    <property type="match status" value="1"/>
</dbReference>
<proteinExistence type="inferred from homology"/>
<gene>
    <name evidence="5" type="ORF">FKG94_28480</name>
</gene>
<feature type="region of interest" description="Disordered" evidence="2">
    <location>
        <begin position="385"/>
        <end position="409"/>
    </location>
</feature>
<dbReference type="InterPro" id="IPR001584">
    <property type="entry name" value="Integrase_cat-core"/>
</dbReference>
<evidence type="ECO:0000313" key="5">
    <source>
        <dbReference type="EMBL" id="TQV65600.1"/>
    </source>
</evidence>
<dbReference type="InterPro" id="IPR012337">
    <property type="entry name" value="RNaseH-like_sf"/>
</dbReference>
<dbReference type="RefSeq" id="WP_142930344.1">
    <property type="nucleotide sequence ID" value="NZ_ML660142.1"/>
</dbReference>
<dbReference type="PROSITE" id="PS50994">
    <property type="entry name" value="INTEGRASE"/>
    <property type="match status" value="1"/>
</dbReference>
<evidence type="ECO:0000259" key="4">
    <source>
        <dbReference type="PROSITE" id="PS50994"/>
    </source>
</evidence>
<dbReference type="OrthoDB" id="2065409at2"/>
<dbReference type="AlphaFoldDB" id="A0A545SKU3"/>
<dbReference type="Proteomes" id="UP000319732">
    <property type="component" value="Unassembled WGS sequence"/>
</dbReference>
<comment type="caution">
    <text evidence="5">The sequence shown here is derived from an EMBL/GenBank/DDBJ whole genome shotgun (WGS) entry which is preliminary data.</text>
</comment>
<dbReference type="SUPFAM" id="SSF53098">
    <property type="entry name" value="Ribonuclease H-like"/>
    <property type="match status" value="1"/>
</dbReference>
<accession>A0A545SKU3</accession>
<dbReference type="EMBL" id="VHSG01000067">
    <property type="protein sequence ID" value="TQV65600.1"/>
    <property type="molecule type" value="Genomic_DNA"/>
</dbReference>
<dbReference type="InterPro" id="IPR017895">
    <property type="entry name" value="HTH_IS408/IS1162_type"/>
</dbReference>
<reference evidence="5 6" key="1">
    <citation type="submission" date="2019-06" db="EMBL/GenBank/DDBJ databases">
        <title>Whole genome sequence for Cellvibrionaceae sp. R142.</title>
        <authorList>
            <person name="Wang G."/>
        </authorList>
    </citation>
    <scope>NUCLEOTIDE SEQUENCE [LARGE SCALE GENOMIC DNA]</scope>
    <source>
        <strain evidence="5 6">R142</strain>
    </source>
</reference>
<evidence type="ECO:0000256" key="2">
    <source>
        <dbReference type="SAM" id="MobiDB-lite"/>
    </source>
</evidence>
<feature type="domain" description="Integrase catalytic" evidence="4">
    <location>
        <begin position="136"/>
        <end position="319"/>
    </location>
</feature>
<dbReference type="InterPro" id="IPR054353">
    <property type="entry name" value="IstA-like_C"/>
</dbReference>
<evidence type="ECO:0000313" key="6">
    <source>
        <dbReference type="Proteomes" id="UP000319732"/>
    </source>
</evidence>
<sequence length="513" mass="59103">MAAKRTTMRQLREILRLRLAGGLSMRQIQSSTKVSVGAIQKLLAKAQQLGLTWPLPDALDDSALAKLFYPKADTTVSTRFHVPNWSEVHQELKRKGMTKQLLWEEYTQQYPNRCYSYSQFCDLYRQWCQKQKRSMRQHHKAGEKCFVDYCGQTVPIINATTGEVVDAEIFVGVLGASNYTYAEATLTQSLPDWLSSHVRMLAFFQGCPEMIVPDNLRSGVSQACRYDPDLNPSYQQLASHYHVALMPARPYKPKDKSKAEVAVQIVERWILARLRRHSFFSLAELNQCIRTLLDALNQRPFKQLAGNRQQAFEQLDKPALKPLPKHAYQFVDIKSVKVNIDYHVQYRKHHYSVPHQYVGERLELHAGDTLVTVYFRGHQVASHVRKRSPGVTTEAAHMPKRHRKHQQWSPGRLKTWANAIGRETLRWVSRQLSSKAHPEQAYRVCLGLLNLSRDYPVERVEAACAIANRDGLLRLKQIKAILNSNRDRLPQQLDLAVELPQDHDNIRGPHHFH</sequence>
<dbReference type="Pfam" id="PF22483">
    <property type="entry name" value="Mu-transpos_C_2"/>
    <property type="match status" value="1"/>
</dbReference>
<dbReference type="GO" id="GO:0003676">
    <property type="term" value="F:nucleic acid binding"/>
    <property type="evidence" value="ECO:0007669"/>
    <property type="project" value="InterPro"/>
</dbReference>
<name>A0A545SKU3_9GAMM</name>
<feature type="domain" description="HTH IS408-type" evidence="3">
    <location>
        <begin position="11"/>
        <end position="92"/>
    </location>
</feature>